<evidence type="ECO:0008006" key="3">
    <source>
        <dbReference type="Google" id="ProtNLM"/>
    </source>
</evidence>
<dbReference type="RefSeq" id="WP_269425644.1">
    <property type="nucleotide sequence ID" value="NZ_JAPWGM010000001.1"/>
</dbReference>
<comment type="caution">
    <text evidence="1">The sequence shown here is derived from an EMBL/GenBank/DDBJ whole genome shotgun (WGS) entry which is preliminary data.</text>
</comment>
<gene>
    <name evidence="1" type="ORF">O0955_00815</name>
</gene>
<protein>
    <recommendedName>
        <fullName evidence="3">Lipoprotein</fullName>
    </recommendedName>
</protein>
<organism evidence="1 2">
    <name type="scientific">Pedobacter punctiformis</name>
    <dbReference type="NCBI Taxonomy" id="3004097"/>
    <lineage>
        <taxon>Bacteria</taxon>
        <taxon>Pseudomonadati</taxon>
        <taxon>Bacteroidota</taxon>
        <taxon>Sphingobacteriia</taxon>
        <taxon>Sphingobacteriales</taxon>
        <taxon>Sphingobacteriaceae</taxon>
        <taxon>Pedobacter</taxon>
    </lineage>
</organism>
<evidence type="ECO:0000313" key="2">
    <source>
        <dbReference type="Proteomes" id="UP001144347"/>
    </source>
</evidence>
<keyword evidence="2" id="KW-1185">Reference proteome</keyword>
<dbReference type="PROSITE" id="PS51257">
    <property type="entry name" value="PROKAR_LIPOPROTEIN"/>
    <property type="match status" value="1"/>
</dbReference>
<sequence length="557" mass="64033">MSVLKTFIAAGFLAMIFLSACKSGLNERQKLFLDYAKLEDKYHATGFYRNLDLYDANTDPAIYKDSAFNISSFKAELQKSFKLVLNGNQIQTDLGTADLQYPHRYIFTPQKDGSIHVSLSVFVPDTYYKFSLNKNDIGKAILKDSAEITLLDMTNDGVTLMVENKGRRQSYDYTYDSFDRKDFSEKKRVEEYKQPGYDNYLFISESVETPNSSQTTVKDSLMELDFGRLNISLADEKGKTLVSDGRINDFRHYLWYRNHDMPYTEMASDYNDLRLRYKEEDQDSLHKFHPIHILNLKASGKVGQVDFFLRSNKGHVETIDLGNKIPQQAIAQVQEVQHEFLPLVNITKENVAKLLKINCVTLPVKQNEADYVMLYSSVPHGYNNGNMNIDFDDIQLVGDKKDTIDIDQIDNARDYFNVGYSNRNYNLNAVKFPMKNQSATKVIGKINLSVNNYYDKEFNINQLPKGLSMAADGVTLNIKRGEPLLENMVEFYAFEKGNKLHPLATFRIDDYSPENEGILAKYVKKPATVIIRFKQNEGQFNQEIPFELDIPKIKDQK</sequence>
<accession>A0ABT4L3M4</accession>
<evidence type="ECO:0000313" key="1">
    <source>
        <dbReference type="EMBL" id="MCZ4242530.1"/>
    </source>
</evidence>
<proteinExistence type="predicted"/>
<reference evidence="1" key="1">
    <citation type="submission" date="2022-12" db="EMBL/GenBank/DDBJ databases">
        <title>Genome sequence of HCMS5-2.</title>
        <authorList>
            <person name="Woo H."/>
        </authorList>
    </citation>
    <scope>NUCLEOTIDE SEQUENCE</scope>
    <source>
        <strain evidence="1">HCMS5-2</strain>
    </source>
</reference>
<name>A0ABT4L3M4_9SPHI</name>
<dbReference type="Proteomes" id="UP001144347">
    <property type="component" value="Unassembled WGS sequence"/>
</dbReference>
<dbReference type="EMBL" id="JAPWGM010000001">
    <property type="protein sequence ID" value="MCZ4242530.1"/>
    <property type="molecule type" value="Genomic_DNA"/>
</dbReference>